<protein>
    <submittedName>
        <fullName evidence="3">Fatty acid-binding protein DegV</fullName>
    </submittedName>
</protein>
<reference evidence="3 4" key="1">
    <citation type="submission" date="2016-11" db="EMBL/GenBank/DDBJ databases">
        <title>Interaction between Lactobacillus species and yeast in water kefir.</title>
        <authorList>
            <person name="Behr J."/>
            <person name="Xu D."/>
            <person name="Vogel R.F."/>
        </authorList>
    </citation>
    <scope>NUCLEOTIDE SEQUENCE [LARGE SCALE GENOMIC DNA]</scope>
    <source>
        <strain evidence="3 4">TMW 1.1827</strain>
    </source>
</reference>
<dbReference type="InterPro" id="IPR003797">
    <property type="entry name" value="DegV"/>
</dbReference>
<evidence type="ECO:0000256" key="2">
    <source>
        <dbReference type="ARBA" id="ARBA00023121"/>
    </source>
</evidence>
<dbReference type="PANTHER" id="PTHR33434:SF2">
    <property type="entry name" value="FATTY ACID-BINDING PROTEIN TM_1468"/>
    <property type="match status" value="1"/>
</dbReference>
<dbReference type="EMBL" id="CP018180">
    <property type="protein sequence ID" value="AUJ33200.1"/>
    <property type="molecule type" value="Genomic_DNA"/>
</dbReference>
<dbReference type="GO" id="GO:0008289">
    <property type="term" value="F:lipid binding"/>
    <property type="evidence" value="ECO:0007669"/>
    <property type="project" value="UniProtKB-KW"/>
</dbReference>
<accession>A0A3Q8CDG8</accession>
<dbReference type="InterPro" id="IPR043168">
    <property type="entry name" value="DegV_C"/>
</dbReference>
<evidence type="ECO:0000313" key="4">
    <source>
        <dbReference type="Proteomes" id="UP000324497"/>
    </source>
</evidence>
<keyword evidence="2" id="KW-0446">Lipid-binding</keyword>
<dbReference type="AlphaFoldDB" id="A0A3Q8CDG8"/>
<evidence type="ECO:0000313" key="3">
    <source>
        <dbReference type="EMBL" id="AUJ33200.1"/>
    </source>
</evidence>
<dbReference type="Proteomes" id="UP000324497">
    <property type="component" value="Chromosome"/>
</dbReference>
<dbReference type="PANTHER" id="PTHR33434">
    <property type="entry name" value="DEGV DOMAIN-CONTAINING PROTEIN DR_1986-RELATED"/>
    <property type="match status" value="1"/>
</dbReference>
<name>A0A3Q8CDG8_9LACO</name>
<dbReference type="Gene3D" id="3.40.50.10170">
    <property type="match status" value="1"/>
</dbReference>
<dbReference type="NCBIfam" id="TIGR00762">
    <property type="entry name" value="DegV"/>
    <property type="match status" value="1"/>
</dbReference>
<dbReference type="PROSITE" id="PS51482">
    <property type="entry name" value="DEGV"/>
    <property type="match status" value="1"/>
</dbReference>
<dbReference type="Gene3D" id="3.30.1180.10">
    <property type="match status" value="1"/>
</dbReference>
<dbReference type="InterPro" id="IPR050270">
    <property type="entry name" value="DegV_domain_contain"/>
</dbReference>
<gene>
    <name evidence="3" type="ORF">BSQ50_05370</name>
</gene>
<keyword evidence="4" id="KW-1185">Reference proteome</keyword>
<organism evidence="3 4">
    <name type="scientific">Liquorilactobacillus nagelii</name>
    <dbReference type="NCBI Taxonomy" id="82688"/>
    <lineage>
        <taxon>Bacteria</taxon>
        <taxon>Bacillati</taxon>
        <taxon>Bacillota</taxon>
        <taxon>Bacilli</taxon>
        <taxon>Lactobacillales</taxon>
        <taxon>Lactobacillaceae</taxon>
        <taxon>Liquorilactobacillus</taxon>
    </lineage>
</organism>
<dbReference type="SUPFAM" id="SSF82549">
    <property type="entry name" value="DAK1/DegV-like"/>
    <property type="match status" value="1"/>
</dbReference>
<dbReference type="Pfam" id="PF02645">
    <property type="entry name" value="DegV"/>
    <property type="match status" value="1"/>
</dbReference>
<comment type="function">
    <text evidence="1">May bind long-chain fatty acids, such as palmitate, and may play a role in lipid transport or fatty acid metabolism.</text>
</comment>
<proteinExistence type="predicted"/>
<sequence>MMKKIGLLIDSATDVPTEVLEDNENIAMVPLTLSFGDQIYQDRITIQPTEFYQKLAVTEELPKTASPVIGSVIEKIQELKQRGFDEIIGITISAGLSITNQVFKQAASEFTDLKITIINTKSIGIGAGLFAVFAADLIKSGLEYSKIINLLNASIAKSHVYFYIPTLKYLQAGGRIGKVTEILGSVLKIKPIISCNTAGIYYPITKARSEAKAIEKMVQKVLQIADASSDFRIGVAHGADQPLMQKIVARLKNELSAGQKIYTTEVSPALGVHTGPGLVGIGIHCK</sequence>
<evidence type="ECO:0000256" key="1">
    <source>
        <dbReference type="ARBA" id="ARBA00003238"/>
    </source>
</evidence>
<dbReference type="KEGG" id="lng:BSQ50_05370"/>